<name>A0A9W8G6Y1_9FUNG</name>
<proteinExistence type="predicted"/>
<protein>
    <submittedName>
        <fullName evidence="1">Uncharacterized protein</fullName>
    </submittedName>
</protein>
<dbReference type="Proteomes" id="UP001151518">
    <property type="component" value="Unassembled WGS sequence"/>
</dbReference>
<gene>
    <name evidence="1" type="ORF">GGI25_000671</name>
</gene>
<reference evidence="1" key="1">
    <citation type="submission" date="2022-07" db="EMBL/GenBank/DDBJ databases">
        <title>Phylogenomic reconstructions and comparative analyses of Kickxellomycotina fungi.</title>
        <authorList>
            <person name="Reynolds N.K."/>
            <person name="Stajich J.E."/>
            <person name="Barry K."/>
            <person name="Grigoriev I.V."/>
            <person name="Crous P."/>
            <person name="Smith M.E."/>
        </authorList>
    </citation>
    <scope>NUCLEOTIDE SEQUENCE</scope>
    <source>
        <strain evidence="1">NRRL 3115</strain>
    </source>
</reference>
<comment type="caution">
    <text evidence="1">The sequence shown here is derived from an EMBL/GenBank/DDBJ whole genome shotgun (WGS) entry which is preliminary data.</text>
</comment>
<sequence>MSNRQSVNADDQKQNFVLGTGKEKIKRMMSMGKPKQAIKEFSGENGLDIPAAKTIYALLDSLGHTRRSIHDAVLEAAVLSAQGYIQRETLPQDKHLALLAQIKHYLGIPRLQHLPLLLLTKQPTLVPKDIREAICTIPGLYEKCSISIKREVWRHDYALFKEYMLPLICNYVKSSDMCRMSREISGTQVKVYSRRRRAHAELVRITGAIDADLQLYMQTLGMVREKFLETNDPVFGTLRLDLVMAMHESDVEVITNTDPCHGLAWSLDACIMKQTMDDRRVLEIQRYFDGIVDPDQAPYGEIALILNSPYSRHILAQYILSILEDIAPNAEVSTKYADLAWPSLMLTIGLSAHKLLSLENLKIPKVDRTVTRGFFRSLIPFIQSSQKHDRKMAALTQQQLHGGSSKRSRLSRLGAFSSSTPVFSEENGNPPALDDISILSTSELARQVLYVFLLKRILQFDFGMLNKWLPVIGNAFQTSLELPNERLDEGSLTSQQLSQTNPEPSPISLSLQPIAFEADAFIQSLTSHIKETNGFATAILNSIGQTMDSNEEGAVTKAIEAVPLLKLFDQEARARHCAHEQAVAFLTDCADSLAAEYSSTSGSGHSASESANNTSVPADITINNKENAIYFIFAFAEHAAATYVVDPSYSEKLSEQYNRLAAACPPQAFKYRISSTNCPNASRFLKKSTL</sequence>
<dbReference type="AlphaFoldDB" id="A0A9W8G6Y1"/>
<dbReference type="PANTHER" id="PTHR13503">
    <property type="entry name" value="NEGATIVE ELONGATION FACTOR COMPLEX MEMBER B"/>
    <property type="match status" value="1"/>
</dbReference>
<evidence type="ECO:0000313" key="2">
    <source>
        <dbReference type="Proteomes" id="UP001151518"/>
    </source>
</evidence>
<dbReference type="PANTHER" id="PTHR13503:SF3">
    <property type="entry name" value="NEGATIVE ELONGATION FACTOR B"/>
    <property type="match status" value="1"/>
</dbReference>
<dbReference type="EMBL" id="JANBTW010000005">
    <property type="protein sequence ID" value="KAJ2680379.1"/>
    <property type="molecule type" value="Genomic_DNA"/>
</dbReference>
<dbReference type="GO" id="GO:0032021">
    <property type="term" value="C:NELF complex"/>
    <property type="evidence" value="ECO:0007669"/>
    <property type="project" value="TreeGrafter"/>
</dbReference>
<dbReference type="InterPro" id="IPR010405">
    <property type="entry name" value="COBRA1"/>
</dbReference>
<dbReference type="OrthoDB" id="5548359at2759"/>
<evidence type="ECO:0000313" key="1">
    <source>
        <dbReference type="EMBL" id="KAJ2680379.1"/>
    </source>
</evidence>
<dbReference type="Pfam" id="PF06209">
    <property type="entry name" value="COBRA1"/>
    <property type="match status" value="1"/>
</dbReference>
<organism evidence="1 2">
    <name type="scientific">Coemansia spiralis</name>
    <dbReference type="NCBI Taxonomy" id="417178"/>
    <lineage>
        <taxon>Eukaryota</taxon>
        <taxon>Fungi</taxon>
        <taxon>Fungi incertae sedis</taxon>
        <taxon>Zoopagomycota</taxon>
        <taxon>Kickxellomycotina</taxon>
        <taxon>Kickxellomycetes</taxon>
        <taxon>Kickxellales</taxon>
        <taxon>Kickxellaceae</taxon>
        <taxon>Coemansia</taxon>
    </lineage>
</organism>
<accession>A0A9W8G6Y1</accession>
<dbReference type="GO" id="GO:0034244">
    <property type="term" value="P:negative regulation of transcription elongation by RNA polymerase II"/>
    <property type="evidence" value="ECO:0007669"/>
    <property type="project" value="TreeGrafter"/>
</dbReference>